<feature type="compositionally biased region" description="Gly residues" evidence="1">
    <location>
        <begin position="225"/>
        <end position="241"/>
    </location>
</feature>
<reference evidence="2 3" key="1">
    <citation type="journal article" date="2015" name="Genome Biol. Evol.">
        <title>Comparative Genomics of a Bacterivorous Green Alga Reveals Evolutionary Causalities and Consequences of Phago-Mixotrophic Mode of Nutrition.</title>
        <authorList>
            <person name="Burns J.A."/>
            <person name="Paasch A."/>
            <person name="Narechania A."/>
            <person name="Kim E."/>
        </authorList>
    </citation>
    <scope>NUCLEOTIDE SEQUENCE [LARGE SCALE GENOMIC DNA]</scope>
    <source>
        <strain evidence="2 3">PLY_AMNH</strain>
    </source>
</reference>
<feature type="compositionally biased region" description="Acidic residues" evidence="1">
    <location>
        <begin position="1"/>
        <end position="18"/>
    </location>
</feature>
<protein>
    <submittedName>
        <fullName evidence="2">Uncharacterized protein</fullName>
    </submittedName>
</protein>
<comment type="caution">
    <text evidence="2">The sequence shown here is derived from an EMBL/GenBank/DDBJ whole genome shotgun (WGS) entry which is preliminary data.</text>
</comment>
<organism evidence="2 3">
    <name type="scientific">Cymbomonas tetramitiformis</name>
    <dbReference type="NCBI Taxonomy" id="36881"/>
    <lineage>
        <taxon>Eukaryota</taxon>
        <taxon>Viridiplantae</taxon>
        <taxon>Chlorophyta</taxon>
        <taxon>Pyramimonadophyceae</taxon>
        <taxon>Pyramimonadales</taxon>
        <taxon>Pyramimonadaceae</taxon>
        <taxon>Cymbomonas</taxon>
    </lineage>
</organism>
<dbReference type="AlphaFoldDB" id="A0AAE0L4W6"/>
<feature type="region of interest" description="Disordered" evidence="1">
    <location>
        <begin position="1"/>
        <end position="52"/>
    </location>
</feature>
<accession>A0AAE0L4W6</accession>
<evidence type="ECO:0000313" key="3">
    <source>
        <dbReference type="Proteomes" id="UP001190700"/>
    </source>
</evidence>
<name>A0AAE0L4W6_9CHLO</name>
<keyword evidence="3" id="KW-1185">Reference proteome</keyword>
<evidence type="ECO:0000313" key="2">
    <source>
        <dbReference type="EMBL" id="KAK3271909.1"/>
    </source>
</evidence>
<evidence type="ECO:0000256" key="1">
    <source>
        <dbReference type="SAM" id="MobiDB-lite"/>
    </source>
</evidence>
<feature type="region of interest" description="Disordered" evidence="1">
    <location>
        <begin position="131"/>
        <end position="153"/>
    </location>
</feature>
<feature type="region of interest" description="Disordered" evidence="1">
    <location>
        <begin position="222"/>
        <end position="247"/>
    </location>
</feature>
<gene>
    <name evidence="2" type="ORF">CYMTET_19768</name>
</gene>
<proteinExistence type="predicted"/>
<dbReference type="Proteomes" id="UP001190700">
    <property type="component" value="Unassembled WGS sequence"/>
</dbReference>
<dbReference type="EMBL" id="LGRX02009279">
    <property type="protein sequence ID" value="KAK3271909.1"/>
    <property type="molecule type" value="Genomic_DNA"/>
</dbReference>
<sequence>MHDGGDGDGGDNGNDDDSIPSGAAAQECFTPSPDDVSTLPGADSLRGADGRMRGACGEGSRFLWRSCGMRNPVDRKTPSHHLGSGLASAAPAKGVAALGACTAQGALDPHSRLEAGHSLCLRSLKRFVKSSEWAQQGHPTPPPPLENPKTTAAEASEAGGLLARGAHKLSSIEAVGTVGEAALVAAEMTRLAEDELYRFACYPPSSPKGCEALEILHAGAADKTGQGGAGRGGAGQGGAGRRGAARGGARRGRVQAHLLAKLGECLFDKAGQEDGRWEPGGRAWGQPAVETWMACSVWRASGQGPMRGDSLAQRARLLPAGAALGWGSVGFGGGLLMVGGAGAKWRAAYVLALLHPASICTFQGRSRRGVAVCGGLKGLGFIKSGSARKASFSISSPRGWVSSLGGGVLKC</sequence>